<protein>
    <recommendedName>
        <fullName evidence="5">Cns1/TTC4 wheel domain-containing protein</fullName>
    </recommendedName>
</protein>
<sequence>MAVVTSIDPAHKSRQTTTNSGPCFGTMETHGTSREGTETSETMGPIKKKETTWKDFEAMLESTPLFMNHTPVEGEENEVLEALRTLKFEGNGDEVALNLKDHGNELHSQKSYSKAIEAYTQGLDAGPTDISLRISLLNNRAACNLLLKNHGSVIRDIGVIIALCVKNGLSVPAKSMYRAGQSLIALERWEEGRDCVNRGKRLSGQGEEEMKKWDKLGEEIEKGIRRMNEKIERLRKEREDKLELRKAILERGLVIIDTPNPPDNPHPVHFETPSSSSSEQTPRSLIFPVFLLYPQHTQSDLITHFHEETTFEDQLSAMFPPSLTAQSGWVPWDEKHEYWYGNLVIYLETAQKRLLKIGKGLSLRQTLSNAIKEDEKVKGGKDGIVLRDGLLSFVVLPKGEREKEWVERFKKTRDKR</sequence>
<feature type="domain" description="Cns1/TTC4 wheel" evidence="5">
    <location>
        <begin position="282"/>
        <end position="409"/>
    </location>
</feature>
<evidence type="ECO:0000313" key="6">
    <source>
        <dbReference type="EMBL" id="RXK41372.1"/>
    </source>
</evidence>
<dbReference type="PANTHER" id="PTHR46035:SF1">
    <property type="entry name" value="TETRATRICOPEPTIDE REPEAT PROTEIN 4"/>
    <property type="match status" value="1"/>
</dbReference>
<evidence type="ECO:0000313" key="7">
    <source>
        <dbReference type="Proteomes" id="UP000289152"/>
    </source>
</evidence>
<dbReference type="InParanoid" id="A0A4Q1BTU0"/>
<evidence type="ECO:0000256" key="1">
    <source>
        <dbReference type="ARBA" id="ARBA00022737"/>
    </source>
</evidence>
<dbReference type="AlphaFoldDB" id="A0A4Q1BTU0"/>
<dbReference type="PANTHER" id="PTHR46035">
    <property type="entry name" value="TETRATRICOPEPTIDE REPEAT PROTEIN 4"/>
    <property type="match status" value="1"/>
</dbReference>
<dbReference type="EMBL" id="SDIL01000009">
    <property type="protein sequence ID" value="RXK41372.1"/>
    <property type="molecule type" value="Genomic_DNA"/>
</dbReference>
<dbReference type="InterPro" id="IPR011990">
    <property type="entry name" value="TPR-like_helical_dom_sf"/>
</dbReference>
<evidence type="ECO:0000256" key="3">
    <source>
        <dbReference type="SAM" id="Coils"/>
    </source>
</evidence>
<dbReference type="GO" id="GO:0005634">
    <property type="term" value="C:nucleus"/>
    <property type="evidence" value="ECO:0007669"/>
    <property type="project" value="TreeGrafter"/>
</dbReference>
<proteinExistence type="predicted"/>
<dbReference type="OrthoDB" id="1724687at2759"/>
<comment type="caution">
    <text evidence="6">The sequence shown here is derived from an EMBL/GenBank/DDBJ whole genome shotgun (WGS) entry which is preliminary data.</text>
</comment>
<dbReference type="Gene3D" id="1.25.40.10">
    <property type="entry name" value="Tetratricopeptide repeat domain"/>
    <property type="match status" value="1"/>
</dbReference>
<evidence type="ECO:0000256" key="2">
    <source>
        <dbReference type="ARBA" id="ARBA00022803"/>
    </source>
</evidence>
<keyword evidence="3" id="KW-0175">Coiled coil</keyword>
<reference evidence="6 7" key="1">
    <citation type="submission" date="2016-06" db="EMBL/GenBank/DDBJ databases">
        <title>Evolution of pathogenesis and genome organization in the Tremellales.</title>
        <authorList>
            <person name="Cuomo C."/>
            <person name="Litvintseva A."/>
            <person name="Heitman J."/>
            <person name="Chen Y."/>
            <person name="Sun S."/>
            <person name="Springer D."/>
            <person name="Dromer F."/>
            <person name="Young S."/>
            <person name="Zeng Q."/>
            <person name="Chapman S."/>
            <person name="Gujja S."/>
            <person name="Saif S."/>
            <person name="Birren B."/>
        </authorList>
    </citation>
    <scope>NUCLEOTIDE SEQUENCE [LARGE SCALE GENOMIC DNA]</scope>
    <source>
        <strain evidence="6 7">ATCC 28783</strain>
    </source>
</reference>
<name>A0A4Q1BTU0_TREME</name>
<dbReference type="Proteomes" id="UP000289152">
    <property type="component" value="Unassembled WGS sequence"/>
</dbReference>
<dbReference type="Pfam" id="PF18972">
    <property type="entry name" value="Wheel"/>
    <property type="match status" value="1"/>
</dbReference>
<dbReference type="SUPFAM" id="SSF48452">
    <property type="entry name" value="TPR-like"/>
    <property type="match status" value="1"/>
</dbReference>
<dbReference type="GO" id="GO:0030544">
    <property type="term" value="F:Hsp70 protein binding"/>
    <property type="evidence" value="ECO:0007669"/>
    <property type="project" value="TreeGrafter"/>
</dbReference>
<keyword evidence="2" id="KW-0802">TPR repeat</keyword>
<gene>
    <name evidence="6" type="ORF">M231_01277</name>
</gene>
<evidence type="ECO:0000259" key="5">
    <source>
        <dbReference type="Pfam" id="PF18972"/>
    </source>
</evidence>
<feature type="coiled-coil region" evidence="3">
    <location>
        <begin position="217"/>
        <end position="251"/>
    </location>
</feature>
<dbReference type="GO" id="GO:0006457">
    <property type="term" value="P:protein folding"/>
    <property type="evidence" value="ECO:0007669"/>
    <property type="project" value="TreeGrafter"/>
</dbReference>
<dbReference type="STRING" id="5217.A0A4Q1BTU0"/>
<dbReference type="GO" id="GO:0051879">
    <property type="term" value="F:Hsp90 protein binding"/>
    <property type="evidence" value="ECO:0007669"/>
    <property type="project" value="InterPro"/>
</dbReference>
<feature type="region of interest" description="Disordered" evidence="4">
    <location>
        <begin position="1"/>
        <end position="44"/>
    </location>
</feature>
<keyword evidence="1" id="KW-0677">Repeat</keyword>
<keyword evidence="7" id="KW-1185">Reference proteome</keyword>
<feature type="region of interest" description="Disordered" evidence="4">
    <location>
        <begin position="256"/>
        <end position="281"/>
    </location>
</feature>
<accession>A0A4Q1BTU0</accession>
<dbReference type="FunCoup" id="A0A4Q1BTU0">
    <property type="interactions" value="692"/>
</dbReference>
<dbReference type="GO" id="GO:0005829">
    <property type="term" value="C:cytosol"/>
    <property type="evidence" value="ECO:0007669"/>
    <property type="project" value="TreeGrafter"/>
</dbReference>
<organism evidence="6 7">
    <name type="scientific">Tremella mesenterica</name>
    <name type="common">Jelly fungus</name>
    <dbReference type="NCBI Taxonomy" id="5217"/>
    <lineage>
        <taxon>Eukaryota</taxon>
        <taxon>Fungi</taxon>
        <taxon>Dikarya</taxon>
        <taxon>Basidiomycota</taxon>
        <taxon>Agaricomycotina</taxon>
        <taxon>Tremellomycetes</taxon>
        <taxon>Tremellales</taxon>
        <taxon>Tremellaceae</taxon>
        <taxon>Tremella</taxon>
    </lineage>
</organism>
<dbReference type="InterPro" id="IPR044059">
    <property type="entry name" value="Csn1/TTC4_wheel"/>
</dbReference>
<evidence type="ECO:0000256" key="4">
    <source>
        <dbReference type="SAM" id="MobiDB-lite"/>
    </source>
</evidence>